<dbReference type="InterPro" id="IPR036795">
    <property type="entry name" value="IMP_cyclohydrolase-like_sf"/>
</dbReference>
<dbReference type="GO" id="GO:0003937">
    <property type="term" value="F:IMP cyclohydrolase activity"/>
    <property type="evidence" value="ECO:0007669"/>
    <property type="project" value="InterPro"/>
</dbReference>
<organism evidence="2 3">
    <name type="scientific">Candidatus Ornithospirochaeta stercoripullorum</name>
    <dbReference type="NCBI Taxonomy" id="2840899"/>
    <lineage>
        <taxon>Bacteria</taxon>
        <taxon>Pseudomonadati</taxon>
        <taxon>Spirochaetota</taxon>
        <taxon>Spirochaetia</taxon>
        <taxon>Spirochaetales</taxon>
        <taxon>Spirochaetaceae</taxon>
        <taxon>Spirochaetaceae incertae sedis</taxon>
        <taxon>Candidatus Ornithospirochaeta</taxon>
    </lineage>
</organism>
<dbReference type="EMBL" id="JADIMT010000036">
    <property type="protein sequence ID" value="MBO8435854.1"/>
    <property type="molecule type" value="Genomic_DNA"/>
</dbReference>
<gene>
    <name evidence="2" type="ORF">IAA97_02590</name>
</gene>
<dbReference type="Pfam" id="PF07826">
    <property type="entry name" value="IMP_cyclohyd"/>
    <property type="match status" value="1"/>
</dbReference>
<feature type="domain" description="Inosine monophosphate cyclohydrolase-like" evidence="1">
    <location>
        <begin position="12"/>
        <end position="171"/>
    </location>
</feature>
<dbReference type="Gene3D" id="3.60.20.20">
    <property type="entry name" value="Inosine monophosphate cyclohydrolase-like"/>
    <property type="match status" value="1"/>
</dbReference>
<dbReference type="GO" id="GO:0006188">
    <property type="term" value="P:IMP biosynthetic process"/>
    <property type="evidence" value="ECO:0007669"/>
    <property type="project" value="InterPro"/>
</dbReference>
<dbReference type="AlphaFoldDB" id="A0A9D9E2E9"/>
<reference evidence="2" key="1">
    <citation type="submission" date="2020-10" db="EMBL/GenBank/DDBJ databases">
        <authorList>
            <person name="Gilroy R."/>
        </authorList>
    </citation>
    <scope>NUCLEOTIDE SEQUENCE</scope>
    <source>
        <strain evidence="2">7293</strain>
    </source>
</reference>
<dbReference type="InterPro" id="IPR020600">
    <property type="entry name" value="IMP_cyclohydrolase-like"/>
</dbReference>
<dbReference type="SUPFAM" id="SSF75569">
    <property type="entry name" value="Archaeal IMP cyclohydrolase PurO"/>
    <property type="match status" value="1"/>
</dbReference>
<comment type="caution">
    <text evidence="2">The sequence shown here is derived from an EMBL/GenBank/DDBJ whole genome shotgun (WGS) entry which is preliminary data.</text>
</comment>
<proteinExistence type="predicted"/>
<name>A0A9D9E2E9_9SPIO</name>
<sequence>MRAEEYLKSIDYPGRIIAAGTDLDGRDAFAYAITARSESSQNRVLEEDGNNVFTRVYKTDVEMIAPELLVYQAVMTSPCFTLIGNGDHTTYIAAALEEGKTLSEAFSDVCYEPDSPAFTPRIAVLLKADEIAFMIARKEGGECLRKIYVYPNEKGVMHIIHTYASNGSPLPSFSSMPVRVEAASGKEIWSALSPAYRVAMFYKHGSYKQLINVNGGGCGEA</sequence>
<evidence type="ECO:0000259" key="1">
    <source>
        <dbReference type="Pfam" id="PF07826"/>
    </source>
</evidence>
<accession>A0A9D9E2E9</accession>
<evidence type="ECO:0000313" key="2">
    <source>
        <dbReference type="EMBL" id="MBO8435854.1"/>
    </source>
</evidence>
<reference evidence="2" key="2">
    <citation type="journal article" date="2021" name="PeerJ">
        <title>Extensive microbial diversity within the chicken gut microbiome revealed by metagenomics and culture.</title>
        <authorList>
            <person name="Gilroy R."/>
            <person name="Ravi A."/>
            <person name="Getino M."/>
            <person name="Pursley I."/>
            <person name="Horton D.L."/>
            <person name="Alikhan N.F."/>
            <person name="Baker D."/>
            <person name="Gharbi K."/>
            <person name="Hall N."/>
            <person name="Watson M."/>
            <person name="Adriaenssens E.M."/>
            <person name="Foster-Nyarko E."/>
            <person name="Jarju S."/>
            <person name="Secka A."/>
            <person name="Antonio M."/>
            <person name="Oren A."/>
            <person name="Chaudhuri R.R."/>
            <person name="La Ragione R."/>
            <person name="Hildebrand F."/>
            <person name="Pallen M.J."/>
        </authorList>
    </citation>
    <scope>NUCLEOTIDE SEQUENCE</scope>
    <source>
        <strain evidence="2">7293</strain>
    </source>
</reference>
<dbReference type="Proteomes" id="UP000823615">
    <property type="component" value="Unassembled WGS sequence"/>
</dbReference>
<evidence type="ECO:0000313" key="3">
    <source>
        <dbReference type="Proteomes" id="UP000823615"/>
    </source>
</evidence>
<protein>
    <recommendedName>
        <fullName evidence="1">Inosine monophosphate cyclohydrolase-like domain-containing protein</fullName>
    </recommendedName>
</protein>